<proteinExistence type="predicted"/>
<keyword evidence="1" id="KW-0732">Signal</keyword>
<keyword evidence="3" id="KW-1185">Reference proteome</keyword>
<evidence type="ECO:0000313" key="3">
    <source>
        <dbReference type="Proteomes" id="UP000324222"/>
    </source>
</evidence>
<evidence type="ECO:0000313" key="2">
    <source>
        <dbReference type="EMBL" id="MPC44055.1"/>
    </source>
</evidence>
<organism evidence="2 3">
    <name type="scientific">Portunus trituberculatus</name>
    <name type="common">Swimming crab</name>
    <name type="synonym">Neptunus trituberculatus</name>
    <dbReference type="NCBI Taxonomy" id="210409"/>
    <lineage>
        <taxon>Eukaryota</taxon>
        <taxon>Metazoa</taxon>
        <taxon>Ecdysozoa</taxon>
        <taxon>Arthropoda</taxon>
        <taxon>Crustacea</taxon>
        <taxon>Multicrustacea</taxon>
        <taxon>Malacostraca</taxon>
        <taxon>Eumalacostraca</taxon>
        <taxon>Eucarida</taxon>
        <taxon>Decapoda</taxon>
        <taxon>Pleocyemata</taxon>
        <taxon>Brachyura</taxon>
        <taxon>Eubrachyura</taxon>
        <taxon>Portunoidea</taxon>
        <taxon>Portunidae</taxon>
        <taxon>Portuninae</taxon>
        <taxon>Portunus</taxon>
    </lineage>
</organism>
<dbReference type="Proteomes" id="UP000324222">
    <property type="component" value="Unassembled WGS sequence"/>
</dbReference>
<dbReference type="EMBL" id="VSRR010006100">
    <property type="protein sequence ID" value="MPC44055.1"/>
    <property type="molecule type" value="Genomic_DNA"/>
</dbReference>
<dbReference type="AlphaFoldDB" id="A0A5B7FES2"/>
<feature type="chain" id="PRO_5022792067" evidence="1">
    <location>
        <begin position="27"/>
        <end position="103"/>
    </location>
</feature>
<comment type="caution">
    <text evidence="2">The sequence shown here is derived from an EMBL/GenBank/DDBJ whole genome shotgun (WGS) entry which is preliminary data.</text>
</comment>
<reference evidence="2 3" key="1">
    <citation type="submission" date="2019-05" db="EMBL/GenBank/DDBJ databases">
        <title>Another draft genome of Portunus trituberculatus and its Hox gene families provides insights of decapod evolution.</title>
        <authorList>
            <person name="Jeong J.-H."/>
            <person name="Song I."/>
            <person name="Kim S."/>
            <person name="Choi T."/>
            <person name="Kim D."/>
            <person name="Ryu S."/>
            <person name="Kim W."/>
        </authorList>
    </citation>
    <scope>NUCLEOTIDE SEQUENCE [LARGE SCALE GENOMIC DNA]</scope>
    <source>
        <tissue evidence="2">Muscle</tissue>
    </source>
</reference>
<feature type="signal peptide" evidence="1">
    <location>
        <begin position="1"/>
        <end position="26"/>
    </location>
</feature>
<gene>
    <name evidence="2" type="ORF">E2C01_037715</name>
</gene>
<name>A0A5B7FES2_PORTR</name>
<accession>A0A5B7FES2</accession>
<evidence type="ECO:0000256" key="1">
    <source>
        <dbReference type="SAM" id="SignalP"/>
    </source>
</evidence>
<protein>
    <submittedName>
        <fullName evidence="2">Uncharacterized protein</fullName>
    </submittedName>
</protein>
<sequence>MTLFGSLHRTIYSLWLFLASLDLRLSVPILLTNTDTFLRLESDEMHHFPLAEKCSVVCLHFSGTATFQGRTSKEQLAKMSSSVVYEWTKLSEEFLIGTIKGQK</sequence>